<name>A0ACB0YP01_MELEN</name>
<evidence type="ECO:0000313" key="1">
    <source>
        <dbReference type="EMBL" id="CAK5055644.1"/>
    </source>
</evidence>
<comment type="caution">
    <text evidence="1">The sequence shown here is derived from an EMBL/GenBank/DDBJ whole genome shotgun (WGS) entry which is preliminary data.</text>
</comment>
<evidence type="ECO:0000313" key="2">
    <source>
        <dbReference type="Proteomes" id="UP001497535"/>
    </source>
</evidence>
<proteinExistence type="predicted"/>
<sequence>MKSSTAGLEKRKQSAKSMSAKSAPPKTSTASSHEMAPFFSIFYRGISSKINRSASKIDLDGQNEQIGVTSRKFVSTSSADKPPIPSALKGAKGNNVADAAIHRRGTAPSSGRSKSTVELAKEKAAAEGKTWRENVESRSPVSVIKSTIGISSAPTSPQRQRRWPFNIRGSKAQSQEPTPFPVSQQQNGFPSNKATTTTSSQPTLLDNQQSSELPPPVPIRRKQGQQEELPQSSQIQQQQQQQEATPFITPKTSNTTTTFTTRPPPLPKISFDRLPPPSLPFAEKPPLSPSNSSLPMSFVQRIKLHKGVRTGKLPVDALKQQTPGFETGRGERFFASRRTSKKAMPGAGIYMSADAIHELRSDPDYIVEALMAIGDEQPKVARSTPKHAYVSQDIKRVNDRLSRNCIYKSDVYEKMVNDSLLVCDMLQDHLDNVISGVRAKSPTALSSPFTTPPGSPFMTRSTSLHFPGSTAPINRVTISVSPMAQQAINHRLPSPSKGINNISRSVSPQQQIISSNNKNILTTNSTSYSLSPSKQQPPPLLRVTQASFRGSIPSQNNHFPTTTTSNGPRISEKHLHFV</sequence>
<dbReference type="Proteomes" id="UP001497535">
    <property type="component" value="Unassembled WGS sequence"/>
</dbReference>
<dbReference type="EMBL" id="CAVMJV010000016">
    <property type="protein sequence ID" value="CAK5055644.1"/>
    <property type="molecule type" value="Genomic_DNA"/>
</dbReference>
<gene>
    <name evidence="1" type="ORF">MENTE1834_LOCUS14690</name>
</gene>
<organism evidence="1 2">
    <name type="scientific">Meloidogyne enterolobii</name>
    <name type="common">Root-knot nematode worm</name>
    <name type="synonym">Meloidogyne mayaguensis</name>
    <dbReference type="NCBI Taxonomy" id="390850"/>
    <lineage>
        <taxon>Eukaryota</taxon>
        <taxon>Metazoa</taxon>
        <taxon>Ecdysozoa</taxon>
        <taxon>Nematoda</taxon>
        <taxon>Chromadorea</taxon>
        <taxon>Rhabditida</taxon>
        <taxon>Tylenchina</taxon>
        <taxon>Tylenchomorpha</taxon>
        <taxon>Tylenchoidea</taxon>
        <taxon>Meloidogynidae</taxon>
        <taxon>Meloidogyninae</taxon>
        <taxon>Meloidogyne</taxon>
    </lineage>
</organism>
<protein>
    <submittedName>
        <fullName evidence="1">Uncharacterized protein</fullName>
    </submittedName>
</protein>
<keyword evidence="2" id="KW-1185">Reference proteome</keyword>
<reference evidence="1" key="1">
    <citation type="submission" date="2023-11" db="EMBL/GenBank/DDBJ databases">
        <authorList>
            <person name="Poullet M."/>
        </authorList>
    </citation>
    <scope>NUCLEOTIDE SEQUENCE</scope>
    <source>
        <strain evidence="1">E1834</strain>
    </source>
</reference>
<accession>A0ACB0YP01</accession>